<evidence type="ECO:0000256" key="2">
    <source>
        <dbReference type="SAM" id="Phobius"/>
    </source>
</evidence>
<reference evidence="4" key="2">
    <citation type="submission" date="2021-01" db="UniProtKB">
        <authorList>
            <consortium name="EnsemblMetazoa"/>
        </authorList>
    </citation>
    <scope>IDENTIFICATION</scope>
</reference>
<organism evidence="4 5">
    <name type="scientific">Strongylocentrotus purpuratus</name>
    <name type="common">Purple sea urchin</name>
    <dbReference type="NCBI Taxonomy" id="7668"/>
    <lineage>
        <taxon>Eukaryota</taxon>
        <taxon>Metazoa</taxon>
        <taxon>Echinodermata</taxon>
        <taxon>Eleutherozoa</taxon>
        <taxon>Echinozoa</taxon>
        <taxon>Echinoidea</taxon>
        <taxon>Euechinoidea</taxon>
        <taxon>Echinacea</taxon>
        <taxon>Camarodonta</taxon>
        <taxon>Echinidea</taxon>
        <taxon>Strongylocentrotidae</taxon>
        <taxon>Strongylocentrotus</taxon>
    </lineage>
</organism>
<evidence type="ECO:0000313" key="4">
    <source>
        <dbReference type="EnsemblMetazoa" id="XP_030831760"/>
    </source>
</evidence>
<dbReference type="EnsemblMetazoa" id="XM_030975900">
    <property type="protein sequence ID" value="XP_030831760"/>
    <property type="gene ID" value="LOC115918381"/>
</dbReference>
<dbReference type="Pfam" id="PF06312">
    <property type="entry name" value="Neurexophilin"/>
    <property type="match status" value="1"/>
</dbReference>
<comment type="similarity">
    <text evidence="1">Belongs to the NXPE family.</text>
</comment>
<dbReference type="Gene3D" id="2.60.40.10">
    <property type="entry name" value="Immunoglobulins"/>
    <property type="match status" value="1"/>
</dbReference>
<dbReference type="RefSeq" id="XP_782725.3">
    <property type="nucleotide sequence ID" value="XM_777632.4"/>
</dbReference>
<dbReference type="RefSeq" id="XP_030831760.1">
    <property type="nucleotide sequence ID" value="XM_030975900.1"/>
</dbReference>
<accession>A0A7M7N699</accession>
<dbReference type="Proteomes" id="UP000007110">
    <property type="component" value="Unassembled WGS sequence"/>
</dbReference>
<dbReference type="KEGG" id="spu:577401"/>
<dbReference type="OrthoDB" id="8675562at2759"/>
<keyword evidence="2" id="KW-0812">Transmembrane</keyword>
<keyword evidence="2" id="KW-0472">Membrane</keyword>
<dbReference type="PANTHER" id="PTHR16165:SF5">
    <property type="entry name" value="NXPE FAMILY MEMBER 3"/>
    <property type="match status" value="1"/>
</dbReference>
<evidence type="ECO:0000313" key="5">
    <source>
        <dbReference type="Proteomes" id="UP000007110"/>
    </source>
</evidence>
<dbReference type="InterPro" id="IPR014756">
    <property type="entry name" value="Ig_E-set"/>
</dbReference>
<dbReference type="InterPro" id="IPR013783">
    <property type="entry name" value="Ig-like_fold"/>
</dbReference>
<sequence length="576" mass="65065">MASSTGYTLVLFVLLFANIIIINLWWDQDALYMKRFATVQPLPIPKGVTSGNLYNASPAEPETSHSHPLCPNRKLRNIPHFSYPPATPRHWVTHMDTTSGTLSRFTIVNDKESYSVCDQLELLIEARNGYDEPKTYGGDFFSAKIFTQNGSFIAGSGTDGEVLDLGNGNYSAFFTLKWAGTVRINVTLIVPSEAVFEQQNLKETLQPLVNYLGKFSKKIDGKDVTEEVRCGSVPVYRLTSICNLTNPYVGLTWYCQKPNSSLLSCADWTEVTSLPYDTNKMIEDQAYIRRSSVVHRPAAPIVGLPNHVTVNSKSDDFINEQVDRLPVCGQQHARFQVIPWVAGFYRNKRWFPPTCKVKLFTGKECKKCLANKNIYIYGDSTIRQAYSQLVKLSGAKYPAGQSIGPVDTYVAEHNIHLHYSFHNIPILHKNFWHKLSILRFVTNELDAIGSNETVVVVISLWAHFQAVNRQLYEQRIKSIADAARRLLNRNPTAVVMFKGGNTQNPYGSRVQYANDHYARDNEEALRRILKSYPKLQFIDAWDMSRGQLAPADTHPPEPHLSNLIDQILTIACPRSI</sequence>
<feature type="transmembrane region" description="Helical" evidence="2">
    <location>
        <begin position="6"/>
        <end position="26"/>
    </location>
</feature>
<dbReference type="GeneID" id="577401"/>
<dbReference type="InParanoid" id="A0A7M7N699"/>
<evidence type="ECO:0000259" key="3">
    <source>
        <dbReference type="Pfam" id="PF24536"/>
    </source>
</evidence>
<evidence type="ECO:0000256" key="1">
    <source>
        <dbReference type="ARBA" id="ARBA00005431"/>
    </source>
</evidence>
<keyword evidence="5" id="KW-1185">Reference proteome</keyword>
<name>A0A7M7N699_STRPU</name>
<keyword evidence="2" id="KW-1133">Transmembrane helix</keyword>
<dbReference type="OMA" id="HEIRECL"/>
<proteinExistence type="inferred from homology"/>
<dbReference type="Pfam" id="PF24536">
    <property type="entry name" value="NXPE4_C"/>
    <property type="match status" value="1"/>
</dbReference>
<dbReference type="SUPFAM" id="SSF81296">
    <property type="entry name" value="E set domains"/>
    <property type="match status" value="1"/>
</dbReference>
<dbReference type="GeneID" id="115918381"/>
<dbReference type="InterPro" id="IPR026845">
    <property type="entry name" value="NXPH/NXPE"/>
</dbReference>
<protein>
    <recommendedName>
        <fullName evidence="3">NXPE C-terminal domain-containing protein</fullName>
    </recommendedName>
</protein>
<dbReference type="AlphaFoldDB" id="A0A7M7N699"/>
<feature type="domain" description="NXPE C-terminal" evidence="3">
    <location>
        <begin position="350"/>
        <end position="572"/>
    </location>
</feature>
<dbReference type="KEGG" id="spu:115918381"/>
<reference evidence="5" key="1">
    <citation type="submission" date="2015-02" db="EMBL/GenBank/DDBJ databases">
        <title>Genome sequencing for Strongylocentrotus purpuratus.</title>
        <authorList>
            <person name="Murali S."/>
            <person name="Liu Y."/>
            <person name="Vee V."/>
            <person name="English A."/>
            <person name="Wang M."/>
            <person name="Skinner E."/>
            <person name="Han Y."/>
            <person name="Muzny D.M."/>
            <person name="Worley K.C."/>
            <person name="Gibbs R.A."/>
        </authorList>
    </citation>
    <scope>NUCLEOTIDE SEQUENCE</scope>
</reference>
<dbReference type="InterPro" id="IPR057106">
    <property type="entry name" value="NXPE4_C"/>
</dbReference>
<dbReference type="PANTHER" id="PTHR16165">
    <property type="entry name" value="NXPE FAMILY MEMBER"/>
    <property type="match status" value="1"/>
</dbReference>